<dbReference type="SUPFAM" id="SSF52047">
    <property type="entry name" value="RNI-like"/>
    <property type="match status" value="1"/>
</dbReference>
<accession>A0A1M2V683</accession>
<gene>
    <name evidence="1" type="ORF">TRAPUB_6329</name>
</gene>
<reference evidence="1 2" key="1">
    <citation type="submission" date="2016-10" db="EMBL/GenBank/DDBJ databases">
        <title>Genome sequence of the basidiomycete white-rot fungus Trametes pubescens.</title>
        <authorList>
            <person name="Makela M.R."/>
            <person name="Granchi Z."/>
            <person name="Peng M."/>
            <person name="De Vries R.P."/>
            <person name="Grigoriev I."/>
            <person name="Riley R."/>
            <person name="Hilden K."/>
        </authorList>
    </citation>
    <scope>NUCLEOTIDE SEQUENCE [LARGE SCALE GENOMIC DNA]</scope>
    <source>
        <strain evidence="1 2">FBCC735</strain>
    </source>
</reference>
<keyword evidence="2" id="KW-1185">Reference proteome</keyword>
<dbReference type="OMA" id="LCTENDG"/>
<dbReference type="Gene3D" id="3.80.10.10">
    <property type="entry name" value="Ribonuclease Inhibitor"/>
    <property type="match status" value="1"/>
</dbReference>
<proteinExistence type="predicted"/>
<sequence length="487" mass="54846">MAMSTNQKLAYDFSLLPTELWGGIVKSLESADLRSCLSVSGLFRDLARPLVFHRIIIRVGVWKVEEDEHIFYNDVQLTERRAVRNKEMLQYIARDTEFARIVKAVHVRAHCEWGEETQLDIDALTKTCGTTLNELTIVSMPSDDGGPRYLAQFKNLQALSLAGNLCDFFHYGEPGPELFVKSCVQHVPTTVLYLRVFGDVVWDTPPRVLSGLYELSLQNAESLGKLEVVFRNCSQLRTLNILTWSPTSAAQALSALQAAPDALPYLASFKFICSHEIADVNPDVLLAFFKNKPGMRRLDLRLNSPFEGLDIYTRFLDIFAGLPELAAVGLMVNVPTFTREHLRLLDERLPLGLSALLLSWESHSADDTVQKEDWIAMLKRRLSLAYLHVLGDEFDLCELLLKDHPPALELVGYGSCLSSLEHDPATGDAAYGPMWDDETVGFRAVEDFGCEDWEWLLRSHDWASLRTCRAAIASFALLHRLMDVGVR</sequence>
<dbReference type="AlphaFoldDB" id="A0A1M2V683"/>
<organism evidence="1 2">
    <name type="scientific">Trametes pubescens</name>
    <name type="common">White-rot fungus</name>
    <dbReference type="NCBI Taxonomy" id="154538"/>
    <lineage>
        <taxon>Eukaryota</taxon>
        <taxon>Fungi</taxon>
        <taxon>Dikarya</taxon>
        <taxon>Basidiomycota</taxon>
        <taxon>Agaricomycotina</taxon>
        <taxon>Agaricomycetes</taxon>
        <taxon>Polyporales</taxon>
        <taxon>Polyporaceae</taxon>
        <taxon>Trametes</taxon>
    </lineage>
</organism>
<dbReference type="OrthoDB" id="3238099at2759"/>
<dbReference type="InterPro" id="IPR032675">
    <property type="entry name" value="LRR_dom_sf"/>
</dbReference>
<dbReference type="EMBL" id="MNAD01001635">
    <property type="protein sequence ID" value="OJT03101.1"/>
    <property type="molecule type" value="Genomic_DNA"/>
</dbReference>
<comment type="caution">
    <text evidence="1">The sequence shown here is derived from an EMBL/GenBank/DDBJ whole genome shotgun (WGS) entry which is preliminary data.</text>
</comment>
<name>A0A1M2V683_TRAPU</name>
<evidence type="ECO:0000313" key="1">
    <source>
        <dbReference type="EMBL" id="OJT03101.1"/>
    </source>
</evidence>
<protein>
    <recommendedName>
        <fullName evidence="3">F-box domain-containing protein</fullName>
    </recommendedName>
</protein>
<evidence type="ECO:0008006" key="3">
    <source>
        <dbReference type="Google" id="ProtNLM"/>
    </source>
</evidence>
<dbReference type="Proteomes" id="UP000184267">
    <property type="component" value="Unassembled WGS sequence"/>
</dbReference>
<evidence type="ECO:0000313" key="2">
    <source>
        <dbReference type="Proteomes" id="UP000184267"/>
    </source>
</evidence>